<sequence>MYRKLILIPFSILLGMNILNYITNIFTELFTNYLLSLSALGLGTIFYPFDLKFKNKADYIFPSLLGYTIFSIANLFLFQDFSIKINYINILAGIFGVLLLFARKKKYFFSDQ</sequence>
<dbReference type="Proteomes" id="UP000184092">
    <property type="component" value="Unassembled WGS sequence"/>
</dbReference>
<evidence type="ECO:0000313" key="3">
    <source>
        <dbReference type="Proteomes" id="UP000184092"/>
    </source>
</evidence>
<feature type="transmembrane region" description="Helical" evidence="1">
    <location>
        <begin position="85"/>
        <end position="102"/>
    </location>
</feature>
<organism evidence="2 3">
    <name type="scientific">Flavobacterium xinjiangense</name>
    <dbReference type="NCBI Taxonomy" id="178356"/>
    <lineage>
        <taxon>Bacteria</taxon>
        <taxon>Pseudomonadati</taxon>
        <taxon>Bacteroidota</taxon>
        <taxon>Flavobacteriia</taxon>
        <taxon>Flavobacteriales</taxon>
        <taxon>Flavobacteriaceae</taxon>
        <taxon>Flavobacterium</taxon>
    </lineage>
</organism>
<dbReference type="EMBL" id="FRCL01000017">
    <property type="protein sequence ID" value="SHN16098.1"/>
    <property type="molecule type" value="Genomic_DNA"/>
</dbReference>
<protein>
    <submittedName>
        <fullName evidence="2">Uncharacterized protein</fullName>
    </submittedName>
</protein>
<evidence type="ECO:0000256" key="1">
    <source>
        <dbReference type="SAM" id="Phobius"/>
    </source>
</evidence>
<feature type="transmembrane region" description="Helical" evidence="1">
    <location>
        <begin position="29"/>
        <end position="47"/>
    </location>
</feature>
<feature type="transmembrane region" description="Helical" evidence="1">
    <location>
        <begin position="59"/>
        <end position="79"/>
    </location>
</feature>
<keyword evidence="1" id="KW-0812">Transmembrane</keyword>
<keyword evidence="1" id="KW-1133">Transmembrane helix</keyword>
<dbReference type="STRING" id="178356.SAMN05216269_11725"/>
<gene>
    <name evidence="2" type="ORF">SAMN05216269_11725</name>
</gene>
<dbReference type="AlphaFoldDB" id="A0A1M7PGC2"/>
<keyword evidence="3" id="KW-1185">Reference proteome</keyword>
<keyword evidence="1" id="KW-0472">Membrane</keyword>
<reference evidence="3" key="1">
    <citation type="submission" date="2016-11" db="EMBL/GenBank/DDBJ databases">
        <authorList>
            <person name="Varghese N."/>
            <person name="Submissions S."/>
        </authorList>
    </citation>
    <scope>NUCLEOTIDE SEQUENCE [LARGE SCALE GENOMIC DNA]</scope>
    <source>
        <strain evidence="3">CGMCC 1.2749</strain>
    </source>
</reference>
<feature type="transmembrane region" description="Helical" evidence="1">
    <location>
        <begin position="5"/>
        <end position="23"/>
    </location>
</feature>
<evidence type="ECO:0000313" key="2">
    <source>
        <dbReference type="EMBL" id="SHN16098.1"/>
    </source>
</evidence>
<accession>A0A1M7PGC2</accession>
<proteinExistence type="predicted"/>
<name>A0A1M7PGC2_9FLAO</name>